<protein>
    <submittedName>
        <fullName evidence="2">Lipase (Class 2)</fullName>
    </submittedName>
</protein>
<dbReference type="RefSeq" id="WP_085935110.1">
    <property type="nucleotide sequence ID" value="NZ_FUWJ01000003.1"/>
</dbReference>
<dbReference type="InterPro" id="IPR002918">
    <property type="entry name" value="Lipase_EstA/Esterase_EstB"/>
</dbReference>
<evidence type="ECO:0000313" key="3">
    <source>
        <dbReference type="Proteomes" id="UP000190092"/>
    </source>
</evidence>
<dbReference type="OrthoDB" id="7329829at2"/>
<dbReference type="STRING" id="225324.SAMN02745126_03438"/>
<dbReference type="SUPFAM" id="SSF53474">
    <property type="entry name" value="alpha/beta-Hydrolases"/>
    <property type="match status" value="1"/>
</dbReference>
<name>A0A1T4QTN9_9HYPH</name>
<reference evidence="3" key="1">
    <citation type="submission" date="2017-02" db="EMBL/GenBank/DDBJ databases">
        <authorList>
            <person name="Varghese N."/>
            <person name="Submissions S."/>
        </authorList>
    </citation>
    <scope>NUCLEOTIDE SEQUENCE [LARGE SCALE GENOMIC DNA]</scope>
    <source>
        <strain evidence="3">ATCC 27094</strain>
    </source>
</reference>
<evidence type="ECO:0000259" key="1">
    <source>
        <dbReference type="Pfam" id="PF18067"/>
    </source>
</evidence>
<dbReference type="EMBL" id="FUWJ01000003">
    <property type="protein sequence ID" value="SKA07036.1"/>
    <property type="molecule type" value="Genomic_DNA"/>
</dbReference>
<dbReference type="Pfam" id="PF01674">
    <property type="entry name" value="Lipase_2"/>
    <property type="match status" value="1"/>
</dbReference>
<organism evidence="2 3">
    <name type="scientific">Enhydrobacter aerosaccus</name>
    <dbReference type="NCBI Taxonomy" id="225324"/>
    <lineage>
        <taxon>Bacteria</taxon>
        <taxon>Pseudomonadati</taxon>
        <taxon>Pseudomonadota</taxon>
        <taxon>Alphaproteobacteria</taxon>
        <taxon>Hyphomicrobiales</taxon>
        <taxon>Enhydrobacter</taxon>
    </lineage>
</organism>
<dbReference type="Proteomes" id="UP000190092">
    <property type="component" value="Unassembled WGS sequence"/>
</dbReference>
<sequence>MTGGRPTRRAVLAGAMALAPTLAWGRQRQASTGDAAGPPPIVFVHGNGDSAAVWINNFWRFESNGFRRNQLFAIDFPYPLARTDNSKPQALRSSAEDQTRELAAFVAQVRSTTRRRKVALIASSRGGDAVRGYLKNSGGAEFVSHAVLCGTPNKGIVISETMLPGSEFNGAAPFLKDLNSGANDLVPGVEMMAIRSDNNDKYSQPDGRYVGFPGKPTGVGYDASELRGAKNVILDGLDHRETAFHKLAFGAQYEFIVGQPAGTLFIAQEPLPTLNGKVSGIAEGVYTNLPVADADVEIYEVDAKTGERKSNVPVHHKKTGVDGQWGPFVAHSDAYYEFMVKVSGQPTTHIYRSPFLRSSDIVHLRPQPFGKGDEAAGAIVIMSRPRGYFGVGRDKFSLDGKVPPGITEGVPAVSTGKLAFDATPRTVVAVFNNEVIPTRTLPAKDNHIVVAEFTN</sequence>
<dbReference type="Pfam" id="PF18067">
    <property type="entry name" value="Lipase_C"/>
    <property type="match status" value="1"/>
</dbReference>
<dbReference type="InterPro" id="IPR029058">
    <property type="entry name" value="AB_hydrolase_fold"/>
</dbReference>
<proteinExistence type="predicted"/>
<dbReference type="Gene3D" id="2.60.40.2190">
    <property type="match status" value="1"/>
</dbReference>
<dbReference type="AlphaFoldDB" id="A0A1T4QTN9"/>
<gene>
    <name evidence="2" type="ORF">SAMN02745126_03438</name>
</gene>
<dbReference type="GO" id="GO:0016042">
    <property type="term" value="P:lipid catabolic process"/>
    <property type="evidence" value="ECO:0007669"/>
    <property type="project" value="InterPro"/>
</dbReference>
<evidence type="ECO:0000313" key="2">
    <source>
        <dbReference type="EMBL" id="SKA07036.1"/>
    </source>
</evidence>
<keyword evidence="3" id="KW-1185">Reference proteome</keyword>
<dbReference type="GO" id="GO:0016787">
    <property type="term" value="F:hydrolase activity"/>
    <property type="evidence" value="ECO:0007669"/>
    <property type="project" value="InterPro"/>
</dbReference>
<accession>A0A1T4QTN9</accession>
<dbReference type="Gene3D" id="3.40.50.1820">
    <property type="entry name" value="alpha/beta hydrolase"/>
    <property type="match status" value="1"/>
</dbReference>
<feature type="domain" description="AFL C-terminal" evidence="1">
    <location>
        <begin position="277"/>
        <end position="367"/>
    </location>
</feature>
<dbReference type="InterPro" id="IPR040664">
    <property type="entry name" value="AFL_C"/>
</dbReference>